<evidence type="ECO:0000256" key="3">
    <source>
        <dbReference type="ARBA" id="ARBA00017145"/>
    </source>
</evidence>
<dbReference type="InParanoid" id="A0A6Q2Z1F1"/>
<dbReference type="GeneTree" id="ENSGT00390000003753"/>
<dbReference type="OMA" id="PRANRYN"/>
<reference evidence="15" key="2">
    <citation type="submission" date="2020-02" db="EMBL/GenBank/DDBJ databases">
        <title>Esox lucius (northern pike) genome, fEsoLuc1, primary haplotype.</title>
        <authorList>
            <person name="Myers G."/>
            <person name="Karagic N."/>
            <person name="Meyer A."/>
            <person name="Pippel M."/>
            <person name="Reichard M."/>
            <person name="Winkler S."/>
            <person name="Tracey A."/>
            <person name="Sims Y."/>
            <person name="Howe K."/>
            <person name="Rhie A."/>
            <person name="Formenti G."/>
            <person name="Durbin R."/>
            <person name="Fedrigo O."/>
            <person name="Jarvis E.D."/>
        </authorList>
    </citation>
    <scope>NUCLEOTIDE SEQUENCE [LARGE SCALE GENOMIC DNA]</scope>
</reference>
<reference evidence="15" key="4">
    <citation type="submission" date="2025-09" db="UniProtKB">
        <authorList>
            <consortium name="Ensembl"/>
        </authorList>
    </citation>
    <scope>IDENTIFICATION</scope>
</reference>
<evidence type="ECO:0000256" key="12">
    <source>
        <dbReference type="SAM" id="MobiDB-lite"/>
    </source>
</evidence>
<dbReference type="InterPro" id="IPR058704">
    <property type="entry name" value="BGLAP-like_C"/>
</dbReference>
<accession>A0A6Q2Z1F1</accession>
<dbReference type="GO" id="GO:0001503">
    <property type="term" value="P:ossification"/>
    <property type="evidence" value="ECO:0007669"/>
    <property type="project" value="UniProtKB-KW"/>
</dbReference>
<dbReference type="Proteomes" id="UP000265140">
    <property type="component" value="Chromosome 11"/>
</dbReference>
<keyword evidence="9" id="KW-0892">Osteogenesis</keyword>
<evidence type="ECO:0000256" key="6">
    <source>
        <dbReference type="ARBA" id="ARBA00022525"/>
    </source>
</evidence>
<feature type="signal peptide" evidence="13">
    <location>
        <begin position="1"/>
        <end position="45"/>
    </location>
</feature>
<evidence type="ECO:0000313" key="15">
    <source>
        <dbReference type="Ensembl" id="ENSELUP00000071663.2"/>
    </source>
</evidence>
<dbReference type="PANTHER" id="PTHR10109">
    <property type="entry name" value="MATRIX GLA PROTEIN"/>
    <property type="match status" value="1"/>
</dbReference>
<evidence type="ECO:0000256" key="2">
    <source>
        <dbReference type="ARBA" id="ARBA00008850"/>
    </source>
</evidence>
<sequence>MSDPGDGLGARIQTAIQVSDERPGVRMRSLIPCVFLCVFISLCHCYDSEESRESYEDYFVSPSRANRFLNSRGRPANTPPRGSTFNNFNSVRKPPAEMRSEVCEDFNPCRSYARHFGSENAYRKYFGNSGPMNPRRI</sequence>
<keyword evidence="6" id="KW-0964">Secreted</keyword>
<dbReference type="GO" id="GO:0005509">
    <property type="term" value="F:calcium ion binding"/>
    <property type="evidence" value="ECO:0007669"/>
    <property type="project" value="InterPro"/>
</dbReference>
<dbReference type="AlphaFoldDB" id="A0A6Q2Z1F1"/>
<proteinExistence type="inferred from homology"/>
<dbReference type="GO" id="GO:0051216">
    <property type="term" value="P:cartilage development"/>
    <property type="evidence" value="ECO:0007669"/>
    <property type="project" value="UniProtKB-KW"/>
</dbReference>
<dbReference type="PANTHER" id="PTHR10109:SF0">
    <property type="entry name" value="MATRIX GLA PROTEIN"/>
    <property type="match status" value="1"/>
</dbReference>
<evidence type="ECO:0000256" key="1">
    <source>
        <dbReference type="ARBA" id="ARBA00004613"/>
    </source>
</evidence>
<reference evidence="16" key="1">
    <citation type="journal article" date="2014" name="PLoS ONE">
        <title>The genome and linkage map of the northern pike (Esox lucius): conserved synteny revealed between the salmonid sister group and the Neoteleostei.</title>
        <authorList>
            <person name="Rondeau E.B."/>
            <person name="Minkley D.R."/>
            <person name="Leong J.S."/>
            <person name="Messmer A.M."/>
            <person name="Jantzen J.R."/>
            <person name="von Schalburg K.R."/>
            <person name="Lemon C."/>
            <person name="Bird N.H."/>
            <person name="Koop B.F."/>
        </authorList>
    </citation>
    <scope>NUCLEOTIDE SEQUENCE</scope>
</reference>
<dbReference type="Bgee" id="ENSELUG00000025140">
    <property type="expression patterns" value="Expressed in stomach and 13 other cell types or tissues"/>
</dbReference>
<dbReference type="SUPFAM" id="SSF57630">
    <property type="entry name" value="GLA-domain"/>
    <property type="match status" value="1"/>
</dbReference>
<dbReference type="GO" id="GO:0005576">
    <property type="term" value="C:extracellular region"/>
    <property type="evidence" value="ECO:0007669"/>
    <property type="project" value="UniProtKB-SubCell"/>
</dbReference>
<dbReference type="GO" id="GO:0030154">
    <property type="term" value="P:cell differentiation"/>
    <property type="evidence" value="ECO:0007669"/>
    <property type="project" value="UniProtKB-KW"/>
</dbReference>
<evidence type="ECO:0000256" key="9">
    <source>
        <dbReference type="ARBA" id="ARBA00022855"/>
    </source>
</evidence>
<keyword evidence="16" id="KW-1185">Reference proteome</keyword>
<keyword evidence="10" id="KW-1015">Disulfide bond</keyword>
<name>A0A6Q2Z1F1_ESOLU</name>
<dbReference type="GO" id="GO:0031012">
    <property type="term" value="C:extracellular matrix"/>
    <property type="evidence" value="ECO:0007669"/>
    <property type="project" value="InterPro"/>
</dbReference>
<evidence type="ECO:0000313" key="16">
    <source>
        <dbReference type="Proteomes" id="UP000265140"/>
    </source>
</evidence>
<protein>
    <recommendedName>
        <fullName evidence="3">Matrix Gla protein</fullName>
    </recommendedName>
</protein>
<evidence type="ECO:0000256" key="8">
    <source>
        <dbReference type="ARBA" id="ARBA00022782"/>
    </source>
</evidence>
<dbReference type="Pfam" id="PF25890">
    <property type="entry name" value="BGLAP_C"/>
    <property type="match status" value="1"/>
</dbReference>
<evidence type="ECO:0000256" key="10">
    <source>
        <dbReference type="ARBA" id="ARBA00023157"/>
    </source>
</evidence>
<reference evidence="15" key="3">
    <citation type="submission" date="2025-08" db="UniProtKB">
        <authorList>
            <consortium name="Ensembl"/>
        </authorList>
    </citation>
    <scope>IDENTIFICATION</scope>
</reference>
<dbReference type="RefSeq" id="XP_019906081.1">
    <property type="nucleotide sequence ID" value="XM_020050522.3"/>
</dbReference>
<evidence type="ECO:0000256" key="13">
    <source>
        <dbReference type="SAM" id="SignalP"/>
    </source>
</evidence>
<feature type="chain" id="PRO_5044300268" description="Matrix Gla protein" evidence="13">
    <location>
        <begin position="46"/>
        <end position="137"/>
    </location>
</feature>
<keyword evidence="11" id="KW-0891">Chondrogenesis</keyword>
<feature type="compositionally biased region" description="Polar residues" evidence="12">
    <location>
        <begin position="80"/>
        <end position="90"/>
    </location>
</feature>
<keyword evidence="4" id="KW-0217">Developmental protein</keyword>
<dbReference type="Ensembl" id="ENSELUT00000065388.2">
    <property type="protein sequence ID" value="ENSELUP00000071663.2"/>
    <property type="gene ID" value="ENSELUG00000025140.2"/>
</dbReference>
<comment type="similarity">
    <text evidence="2">Belongs to the osteocalcin/matrix Gla protein family.</text>
</comment>
<organism evidence="15 16">
    <name type="scientific">Esox lucius</name>
    <name type="common">Northern pike</name>
    <dbReference type="NCBI Taxonomy" id="8010"/>
    <lineage>
        <taxon>Eukaryota</taxon>
        <taxon>Metazoa</taxon>
        <taxon>Chordata</taxon>
        <taxon>Craniata</taxon>
        <taxon>Vertebrata</taxon>
        <taxon>Euteleostomi</taxon>
        <taxon>Actinopterygii</taxon>
        <taxon>Neopterygii</taxon>
        <taxon>Teleostei</taxon>
        <taxon>Protacanthopterygii</taxon>
        <taxon>Esociformes</taxon>
        <taxon>Esocidae</taxon>
        <taxon>Esox</taxon>
    </lineage>
</organism>
<dbReference type="InterPro" id="IPR000294">
    <property type="entry name" value="GLA_domain"/>
</dbReference>
<evidence type="ECO:0000259" key="14">
    <source>
        <dbReference type="PROSITE" id="PS50998"/>
    </source>
</evidence>
<evidence type="ECO:0000256" key="5">
    <source>
        <dbReference type="ARBA" id="ARBA00022479"/>
    </source>
</evidence>
<feature type="domain" description="Gla" evidence="14">
    <location>
        <begin position="81"/>
        <end position="127"/>
    </location>
</feature>
<evidence type="ECO:0000256" key="4">
    <source>
        <dbReference type="ARBA" id="ARBA00022473"/>
    </source>
</evidence>
<dbReference type="GeneID" id="105013419"/>
<dbReference type="OrthoDB" id="8958520at2759"/>
<keyword evidence="8" id="KW-0221">Differentiation</keyword>
<comment type="subcellular location">
    <subcellularLocation>
        <location evidence="1">Secreted</location>
    </subcellularLocation>
</comment>
<keyword evidence="13" id="KW-0732">Signal</keyword>
<evidence type="ECO:0000256" key="7">
    <source>
        <dbReference type="ARBA" id="ARBA00022553"/>
    </source>
</evidence>
<dbReference type="CTD" id="4256"/>
<feature type="region of interest" description="Disordered" evidence="12">
    <location>
        <begin position="69"/>
        <end position="92"/>
    </location>
</feature>
<keyword evidence="5" id="KW-0301">Gamma-carboxyglutamic acid</keyword>
<evidence type="ECO:0000256" key="11">
    <source>
        <dbReference type="ARBA" id="ARBA00023188"/>
    </source>
</evidence>
<dbReference type="InterPro" id="IPR035972">
    <property type="entry name" value="GLA-like_dom_SF"/>
</dbReference>
<keyword evidence="7" id="KW-0597">Phosphoprotein</keyword>
<dbReference type="InterPro" id="IPR027118">
    <property type="entry name" value="MGP"/>
</dbReference>
<dbReference type="PROSITE" id="PS50998">
    <property type="entry name" value="GLA_2"/>
    <property type="match status" value="1"/>
</dbReference>